<dbReference type="InterPro" id="IPR000594">
    <property type="entry name" value="ThiF_NAD_FAD-bd"/>
</dbReference>
<dbReference type="GO" id="GO:0008641">
    <property type="term" value="F:ubiquitin-like modifier activating enzyme activity"/>
    <property type="evidence" value="ECO:0007669"/>
    <property type="project" value="InterPro"/>
</dbReference>
<accession>A0A4S3PVM1</accession>
<dbReference type="EMBL" id="SLUB01000009">
    <property type="protein sequence ID" value="THE13456.1"/>
    <property type="molecule type" value="Genomic_DNA"/>
</dbReference>
<dbReference type="CDD" id="cd01483">
    <property type="entry name" value="E1_enzyme_family"/>
    <property type="match status" value="1"/>
</dbReference>
<dbReference type="GO" id="GO:0061503">
    <property type="term" value="F:tRNA threonylcarbamoyladenosine dehydratase"/>
    <property type="evidence" value="ECO:0007669"/>
    <property type="project" value="TreeGrafter"/>
</dbReference>
<dbReference type="InterPro" id="IPR032701">
    <property type="entry name" value="Prok-E2_B_dom"/>
</dbReference>
<dbReference type="InterPro" id="IPR035985">
    <property type="entry name" value="Ubiquitin-activating_enz"/>
</dbReference>
<feature type="domain" description="Prokaryotic E2 family B" evidence="2">
    <location>
        <begin position="48"/>
        <end position="149"/>
    </location>
</feature>
<dbReference type="SUPFAM" id="SSF69572">
    <property type="entry name" value="Activating enzymes of the ubiquitin-like proteins"/>
    <property type="match status" value="1"/>
</dbReference>
<evidence type="ECO:0000313" key="4">
    <source>
        <dbReference type="Proteomes" id="UP000306477"/>
    </source>
</evidence>
<dbReference type="Pfam" id="PF00899">
    <property type="entry name" value="ThiF"/>
    <property type="match status" value="1"/>
</dbReference>
<dbReference type="Proteomes" id="UP000306477">
    <property type="component" value="Unassembled WGS sequence"/>
</dbReference>
<evidence type="ECO:0000259" key="2">
    <source>
        <dbReference type="Pfam" id="PF14461"/>
    </source>
</evidence>
<proteinExistence type="predicted"/>
<gene>
    <name evidence="3" type="ORF">E1I69_07525</name>
</gene>
<organism evidence="3 4">
    <name type="scientific">Bacillus timonensis</name>
    <dbReference type="NCBI Taxonomy" id="1033734"/>
    <lineage>
        <taxon>Bacteria</taxon>
        <taxon>Bacillati</taxon>
        <taxon>Bacillota</taxon>
        <taxon>Bacilli</taxon>
        <taxon>Bacillales</taxon>
        <taxon>Bacillaceae</taxon>
        <taxon>Bacillus</taxon>
    </lineage>
</organism>
<dbReference type="Pfam" id="PF14461">
    <property type="entry name" value="Prok-E2_B"/>
    <property type="match status" value="1"/>
</dbReference>
<sequence>MEDLHRLTNIYEKYREVAINYLQTNYGAVLIESENKVKYPASLLLKLQVQNLVVSLIINIPFNFPDVFPQVKLDKLSFEKVFPIPHLDIFKTLCLFDDVVASPNPRNPIGLLEITMEKSLEILSKGIAKQNGNEYIEEFNSYWLQESEVGLFLSLVEPSEEIKTIFLIPCDLKRPNRRGIFSDKASEAIKWIQNIGGRYDEEEITETLYVPIKKPMSFPFPKNNKEIYHLLKENELPNLNEYFNYLNKKNRPSKVLFSIEIDGINTWGIWEHTEPFKRSTLLYKGRKRTQRNLKGFRKKTRNGRLELIRDFPEQEINKYFVEDVRASRLKIRGGDGDLKNHERKVVVIGCGAVGSQLIQGLFDIGVQHMLLIDYDTLSFENINRHICGASDVGTKKTEAIKNKLRRHYPTSQIHVCNEDITTFLTLYPEGLNSYDLIISAISNAPIEQRMNELQLKGVITPPVLNIWVEPYLAAGHAIWIESTSEINISSLFDKGKFKYQVLKNGNQYTKYELGCSTSYVPYGALELKKFTTDTLLFICQQWEKDRKENIVFTWLGNLTKQRKNKRYLEPRWVGASDFSIRHNYLETFKESVENNDI</sequence>
<feature type="domain" description="THIF-type NAD/FAD binding fold" evidence="1">
    <location>
        <begin position="333"/>
        <end position="452"/>
    </location>
</feature>
<evidence type="ECO:0000259" key="1">
    <source>
        <dbReference type="Pfam" id="PF00899"/>
    </source>
</evidence>
<protein>
    <submittedName>
        <fullName evidence="3">Uncharacterized protein</fullName>
    </submittedName>
</protein>
<evidence type="ECO:0000313" key="3">
    <source>
        <dbReference type="EMBL" id="THE13456.1"/>
    </source>
</evidence>
<dbReference type="AlphaFoldDB" id="A0A4S3PVM1"/>
<dbReference type="PANTHER" id="PTHR43267:SF1">
    <property type="entry name" value="TRNA THREONYLCARBAMOYLADENOSINE DEHYDRATASE"/>
    <property type="match status" value="1"/>
</dbReference>
<dbReference type="PANTHER" id="PTHR43267">
    <property type="entry name" value="TRNA THREONYLCARBAMOYLADENOSINE DEHYDRATASE"/>
    <property type="match status" value="1"/>
</dbReference>
<reference evidence="3 4" key="1">
    <citation type="journal article" date="2019" name="Indoor Air">
        <title>Impacts of indoor surface finishes on bacterial viability.</title>
        <authorList>
            <person name="Hu J."/>
            <person name="Maamar S.B."/>
            <person name="Glawe A.J."/>
            <person name="Gottel N."/>
            <person name="Gilbert J.A."/>
            <person name="Hartmann E.M."/>
        </authorList>
    </citation>
    <scope>NUCLEOTIDE SEQUENCE [LARGE SCALE GENOMIC DNA]</scope>
    <source>
        <strain evidence="3 4">AF060A6</strain>
    </source>
</reference>
<dbReference type="OrthoDB" id="4088010at2"/>
<dbReference type="GO" id="GO:0061504">
    <property type="term" value="P:cyclic threonylcarbamoyladenosine biosynthetic process"/>
    <property type="evidence" value="ECO:0007669"/>
    <property type="project" value="TreeGrafter"/>
</dbReference>
<dbReference type="Gene3D" id="3.40.50.720">
    <property type="entry name" value="NAD(P)-binding Rossmann-like Domain"/>
    <property type="match status" value="1"/>
</dbReference>
<comment type="caution">
    <text evidence="3">The sequence shown here is derived from an EMBL/GenBank/DDBJ whole genome shotgun (WGS) entry which is preliminary data.</text>
</comment>
<dbReference type="InterPro" id="IPR045886">
    <property type="entry name" value="ThiF/MoeB/HesA"/>
</dbReference>
<keyword evidence="4" id="KW-1185">Reference proteome</keyword>
<name>A0A4S3PVM1_9BACI</name>
<dbReference type="RefSeq" id="WP_136378995.1">
    <property type="nucleotide sequence ID" value="NZ_SLUB01000009.1"/>
</dbReference>